<dbReference type="Bgee" id="ENSMUSG00000024906">
    <property type="expression patterns" value="Expressed in hindlimb stylopod muscle and 206 other cell types or tissues"/>
</dbReference>
<evidence type="ECO:0000313" key="3">
    <source>
        <dbReference type="MGI" id="MGI:1918961"/>
    </source>
</evidence>
<dbReference type="Ensembl" id="ENSMUST00000126471.2">
    <property type="protein sequence ID" value="ENSMUSP00000121435.2"/>
    <property type="gene ID" value="ENSMUSG00000024906.11"/>
</dbReference>
<dbReference type="Antibodypedia" id="16020">
    <property type="antibodies" value="187 antibodies from 26 providers"/>
</dbReference>
<sequence length="97" mass="10800">MAEPVRLGRKRPLPVCPNPLFVRWLTEWRDEAASRGRHTRFVFQKLSSPLCSPGIALPPTVPATIAQREGSQDTPALRRQALPHAGRKAEAAPSIRR</sequence>
<dbReference type="Gene3D" id="1.10.150.110">
    <property type="entry name" value="DNA polymerase beta, N-terminal domain-like"/>
    <property type="match status" value="1"/>
</dbReference>
<dbReference type="HOGENOM" id="CLU_2346097_0_0_1"/>
<dbReference type="ProteomicsDB" id="359620"/>
<dbReference type="AGR" id="MGI:1918961"/>
<dbReference type="VEuPathDB" id="HostDB:ENSMUSG00000024906"/>
<evidence type="ECO:0000256" key="1">
    <source>
        <dbReference type="SAM" id="MobiDB-lite"/>
    </source>
</evidence>
<dbReference type="ExpressionAtlas" id="D6RCJ5">
    <property type="expression patterns" value="baseline and differential"/>
</dbReference>
<dbReference type="AlphaFoldDB" id="D6RCJ5"/>
<evidence type="ECO:0000313" key="4">
    <source>
        <dbReference type="Proteomes" id="UP000000589"/>
    </source>
</evidence>
<reference evidence="2" key="3">
    <citation type="submission" date="2025-08" db="UniProtKB">
        <authorList>
            <consortium name="Ensembl"/>
        </authorList>
    </citation>
    <scope>IDENTIFICATION</scope>
    <source>
        <strain evidence="2">C57BL/6J</strain>
    </source>
</reference>
<reference evidence="2 4" key="1">
    <citation type="journal article" date="2009" name="PLoS Biol.">
        <title>Lineage-specific biology revealed by a finished genome assembly of the mouse.</title>
        <authorList>
            <consortium name="Mouse Genome Sequencing Consortium"/>
            <person name="Church D.M."/>
            <person name="Goodstadt L."/>
            <person name="Hillier L.W."/>
            <person name="Zody M.C."/>
            <person name="Goldstein S."/>
            <person name="She X."/>
            <person name="Bult C.J."/>
            <person name="Agarwala R."/>
            <person name="Cherry J.L."/>
            <person name="DiCuccio M."/>
            <person name="Hlavina W."/>
            <person name="Kapustin Y."/>
            <person name="Meric P."/>
            <person name="Maglott D."/>
            <person name="Birtle Z."/>
            <person name="Marques A.C."/>
            <person name="Graves T."/>
            <person name="Zhou S."/>
            <person name="Teague B."/>
            <person name="Potamousis K."/>
            <person name="Churas C."/>
            <person name="Place M."/>
            <person name="Herschleb J."/>
            <person name="Runnheim R."/>
            <person name="Forrest D."/>
            <person name="Amos-Landgraf J."/>
            <person name="Schwartz D.C."/>
            <person name="Cheng Z."/>
            <person name="Lindblad-Toh K."/>
            <person name="Eichler E.E."/>
            <person name="Ponting C.P."/>
        </authorList>
    </citation>
    <scope>NUCLEOTIDE SEQUENCE [LARGE SCALE GENOMIC DNA]</scope>
    <source>
        <strain evidence="2 4">C57BL/6J</strain>
    </source>
</reference>
<gene>
    <name evidence="2 3" type="primary">Mus81</name>
</gene>
<name>D6RCJ5_MOUSE</name>
<proteinExistence type="predicted"/>
<dbReference type="SMR" id="D6RCJ5"/>
<dbReference type="GeneTree" id="ENSGT00390000005498"/>
<dbReference type="Proteomes" id="UP000000589">
    <property type="component" value="Chromosome 19"/>
</dbReference>
<accession>D6RCJ5</accession>
<dbReference type="InterPro" id="IPR027421">
    <property type="entry name" value="DNA_pol_lamdba_lyase_dom_sf"/>
</dbReference>
<feature type="region of interest" description="Disordered" evidence="1">
    <location>
        <begin position="67"/>
        <end position="97"/>
    </location>
</feature>
<dbReference type="MGI" id="MGI:1918961">
    <property type="gene designation" value="Mus81"/>
</dbReference>
<reference evidence="2 4" key="2">
    <citation type="journal article" date="2011" name="PLoS Biol.">
        <title>Modernizing reference genome assemblies.</title>
        <authorList>
            <person name="Church D.M."/>
            <person name="Schneider V.A."/>
            <person name="Graves T."/>
            <person name="Auger K."/>
            <person name="Cunningham F."/>
            <person name="Bouk N."/>
            <person name="Chen H.C."/>
            <person name="Agarwala R."/>
            <person name="McLaren W.M."/>
            <person name="Ritchie G.R."/>
            <person name="Albracht D."/>
            <person name="Kremitzki M."/>
            <person name="Rock S."/>
            <person name="Kotkiewicz H."/>
            <person name="Kremitzki C."/>
            <person name="Wollam A."/>
            <person name="Trani L."/>
            <person name="Fulton L."/>
            <person name="Fulton R."/>
            <person name="Matthews L."/>
            <person name="Whitehead S."/>
            <person name="Chow W."/>
            <person name="Torrance J."/>
            <person name="Dunn M."/>
            <person name="Harden G."/>
            <person name="Threadgold G."/>
            <person name="Wood J."/>
            <person name="Collins J."/>
            <person name="Heath P."/>
            <person name="Griffiths G."/>
            <person name="Pelan S."/>
            <person name="Grafham D."/>
            <person name="Eichler E.E."/>
            <person name="Weinstock G."/>
            <person name="Mardis E.R."/>
            <person name="Wilson R.K."/>
            <person name="Howe K."/>
            <person name="Flicek P."/>
            <person name="Hubbard T."/>
        </authorList>
    </citation>
    <scope>NUCLEOTIDE SEQUENCE [LARGE SCALE GENOMIC DNA]</scope>
    <source>
        <strain evidence="2 4">C57BL/6J</strain>
    </source>
</reference>
<evidence type="ECO:0000313" key="2">
    <source>
        <dbReference type="Ensembl" id="ENSMUSP00000121435.2"/>
    </source>
</evidence>
<keyword evidence="4" id="KW-1185">Reference proteome</keyword>
<reference evidence="2" key="4">
    <citation type="submission" date="2025-09" db="UniProtKB">
        <authorList>
            <consortium name="Ensembl"/>
        </authorList>
    </citation>
    <scope>IDENTIFICATION</scope>
    <source>
        <strain evidence="2">C57BL/6J</strain>
    </source>
</reference>
<protein>
    <submittedName>
        <fullName evidence="2">MUS81 structure-specific endonuclease subunit</fullName>
    </submittedName>
</protein>
<organism evidence="2 4">
    <name type="scientific">Mus musculus</name>
    <name type="common">Mouse</name>
    <dbReference type="NCBI Taxonomy" id="10090"/>
    <lineage>
        <taxon>Eukaryota</taxon>
        <taxon>Metazoa</taxon>
        <taxon>Chordata</taxon>
        <taxon>Craniata</taxon>
        <taxon>Vertebrata</taxon>
        <taxon>Euteleostomi</taxon>
        <taxon>Mammalia</taxon>
        <taxon>Eutheria</taxon>
        <taxon>Euarchontoglires</taxon>
        <taxon>Glires</taxon>
        <taxon>Rodentia</taxon>
        <taxon>Myomorpha</taxon>
        <taxon>Muroidea</taxon>
        <taxon>Muridae</taxon>
        <taxon>Murinae</taxon>
        <taxon>Mus</taxon>
        <taxon>Mus</taxon>
    </lineage>
</organism>